<name>A0A915K811_ROMCU</name>
<dbReference type="AlphaFoldDB" id="A0A915K811"/>
<dbReference type="Proteomes" id="UP000887565">
    <property type="component" value="Unplaced"/>
</dbReference>
<evidence type="ECO:0000313" key="2">
    <source>
        <dbReference type="WBParaSite" id="nRc.2.0.1.t34831-RA"/>
    </source>
</evidence>
<reference evidence="2" key="1">
    <citation type="submission" date="2022-11" db="UniProtKB">
        <authorList>
            <consortium name="WormBaseParasite"/>
        </authorList>
    </citation>
    <scope>IDENTIFICATION</scope>
</reference>
<keyword evidence="1" id="KW-1185">Reference proteome</keyword>
<dbReference type="WBParaSite" id="nRc.2.0.1.t34831-RA">
    <property type="protein sequence ID" value="nRc.2.0.1.t34831-RA"/>
    <property type="gene ID" value="nRc.2.0.1.g34831"/>
</dbReference>
<accession>A0A915K811</accession>
<organism evidence="1 2">
    <name type="scientific">Romanomermis culicivorax</name>
    <name type="common">Nematode worm</name>
    <dbReference type="NCBI Taxonomy" id="13658"/>
    <lineage>
        <taxon>Eukaryota</taxon>
        <taxon>Metazoa</taxon>
        <taxon>Ecdysozoa</taxon>
        <taxon>Nematoda</taxon>
        <taxon>Enoplea</taxon>
        <taxon>Dorylaimia</taxon>
        <taxon>Mermithida</taxon>
        <taxon>Mermithoidea</taxon>
        <taxon>Mermithidae</taxon>
        <taxon>Romanomermis</taxon>
    </lineage>
</organism>
<protein>
    <submittedName>
        <fullName evidence="2">Uncharacterized protein</fullName>
    </submittedName>
</protein>
<sequence length="64" mass="7983">MPRPRSQSFCNKWKHIREDIVEDRLLKIKEEKLAFEKEKLAFKKEKFYTKRRLIDAKAKYRELK</sequence>
<evidence type="ECO:0000313" key="1">
    <source>
        <dbReference type="Proteomes" id="UP000887565"/>
    </source>
</evidence>
<proteinExistence type="predicted"/>